<proteinExistence type="predicted"/>
<dbReference type="EMBL" id="JBHSLU010000035">
    <property type="protein sequence ID" value="MFC5506167.1"/>
    <property type="molecule type" value="Genomic_DNA"/>
</dbReference>
<comment type="caution">
    <text evidence="2">The sequence shown here is derived from an EMBL/GenBank/DDBJ whole genome shotgun (WGS) entry which is preliminary data.</text>
</comment>
<name>A0ABW0P461_9HYPH</name>
<feature type="region of interest" description="Disordered" evidence="1">
    <location>
        <begin position="117"/>
        <end position="138"/>
    </location>
</feature>
<evidence type="ECO:0000313" key="3">
    <source>
        <dbReference type="Proteomes" id="UP001596060"/>
    </source>
</evidence>
<dbReference type="RefSeq" id="WP_156446517.1">
    <property type="nucleotide sequence ID" value="NZ_JBHSLU010000035.1"/>
</dbReference>
<reference evidence="3" key="1">
    <citation type="journal article" date="2019" name="Int. J. Syst. Evol. Microbiol.">
        <title>The Global Catalogue of Microorganisms (GCM) 10K type strain sequencing project: providing services to taxonomists for standard genome sequencing and annotation.</title>
        <authorList>
            <consortium name="The Broad Institute Genomics Platform"/>
            <consortium name="The Broad Institute Genome Sequencing Center for Infectious Disease"/>
            <person name="Wu L."/>
            <person name="Ma J."/>
        </authorList>
    </citation>
    <scope>NUCLEOTIDE SEQUENCE [LARGE SCALE GENOMIC DNA]</scope>
    <source>
        <strain evidence="3">CCUG 43117</strain>
    </source>
</reference>
<dbReference type="Proteomes" id="UP001596060">
    <property type="component" value="Unassembled WGS sequence"/>
</dbReference>
<evidence type="ECO:0000256" key="1">
    <source>
        <dbReference type="SAM" id="MobiDB-lite"/>
    </source>
</evidence>
<feature type="region of interest" description="Disordered" evidence="1">
    <location>
        <begin position="320"/>
        <end position="365"/>
    </location>
</feature>
<accession>A0ABW0P461</accession>
<sequence length="365" mass="38770">MASGQFLLVMRPWAEKLRRPLASAGFARLRALPAGLGARLARFDVTAALIRGADRIEDVVRALGRLASTVRRVLRLPAFRLTTGLLWRGLAAAAGIGAAGALVTALSSQSEATISSYSTLSEPAPLPPAGSTTPRRTGAADQESWVAIARPIPIFGLESPELERQPAVLDARRSADGTRREDLLSFGNFGEPKPHLALRLAVQHERAELSRPFIVALVRMAAARGLSVQRSSLPAAIETRFGPVEAADVTLSDGASGRACIAFRMEGGTVPLALSGWWCGGEGKPADRRQLVCLIDRIDLLNAGEDPALRGAFARSELNRQPGCAPPRLSASGRKVSWLDADAPTPALRTKTASPPAAARRPEKR</sequence>
<protein>
    <submittedName>
        <fullName evidence="2">Uncharacterized protein</fullName>
    </submittedName>
</protein>
<organism evidence="2 3">
    <name type="scientific">Bosea massiliensis</name>
    <dbReference type="NCBI Taxonomy" id="151419"/>
    <lineage>
        <taxon>Bacteria</taxon>
        <taxon>Pseudomonadati</taxon>
        <taxon>Pseudomonadota</taxon>
        <taxon>Alphaproteobacteria</taxon>
        <taxon>Hyphomicrobiales</taxon>
        <taxon>Boseaceae</taxon>
        <taxon>Bosea</taxon>
    </lineage>
</organism>
<gene>
    <name evidence="2" type="ORF">ACFPN9_12960</name>
</gene>
<keyword evidence="3" id="KW-1185">Reference proteome</keyword>
<evidence type="ECO:0000313" key="2">
    <source>
        <dbReference type="EMBL" id="MFC5506167.1"/>
    </source>
</evidence>